<sequence>MSINKNCPLQCPICRNELIENYKSEIKTSYIDNKQINYTVNYI</sequence>
<organism evidence="1">
    <name type="scientific">viral metagenome</name>
    <dbReference type="NCBI Taxonomy" id="1070528"/>
    <lineage>
        <taxon>unclassified sequences</taxon>
        <taxon>metagenomes</taxon>
        <taxon>organismal metagenomes</taxon>
    </lineage>
</organism>
<protein>
    <submittedName>
        <fullName evidence="1">Uncharacterized protein</fullName>
    </submittedName>
</protein>
<evidence type="ECO:0000313" key="1">
    <source>
        <dbReference type="EMBL" id="QHT97575.1"/>
    </source>
</evidence>
<name>A0A6C0IYQ1_9ZZZZ</name>
<dbReference type="AlphaFoldDB" id="A0A6C0IYQ1"/>
<accession>A0A6C0IYQ1</accession>
<reference evidence="1" key="1">
    <citation type="journal article" date="2020" name="Nature">
        <title>Giant virus diversity and host interactions through global metagenomics.</title>
        <authorList>
            <person name="Schulz F."/>
            <person name="Roux S."/>
            <person name="Paez-Espino D."/>
            <person name="Jungbluth S."/>
            <person name="Walsh D.A."/>
            <person name="Denef V.J."/>
            <person name="McMahon K.D."/>
            <person name="Konstantinidis K.T."/>
            <person name="Eloe-Fadrosh E.A."/>
            <person name="Kyrpides N.C."/>
            <person name="Woyke T."/>
        </authorList>
    </citation>
    <scope>NUCLEOTIDE SEQUENCE</scope>
    <source>
        <strain evidence="1">GVMAG-M-3300025138-11</strain>
    </source>
</reference>
<proteinExistence type="predicted"/>
<dbReference type="EMBL" id="MN740281">
    <property type="protein sequence ID" value="QHT97575.1"/>
    <property type="molecule type" value="Genomic_DNA"/>
</dbReference>